<evidence type="ECO:0000313" key="2">
    <source>
        <dbReference type="Proteomes" id="UP000805193"/>
    </source>
</evidence>
<gene>
    <name evidence="1" type="ORF">HPB47_003674</name>
</gene>
<dbReference type="EMBL" id="JABSTQ010010542">
    <property type="protein sequence ID" value="KAG0420100.1"/>
    <property type="molecule type" value="Genomic_DNA"/>
</dbReference>
<reference evidence="1 2" key="1">
    <citation type="journal article" date="2020" name="Cell">
        <title>Large-Scale Comparative Analyses of Tick Genomes Elucidate Their Genetic Diversity and Vector Capacities.</title>
        <authorList>
            <consortium name="Tick Genome and Microbiome Consortium (TIGMIC)"/>
            <person name="Jia N."/>
            <person name="Wang J."/>
            <person name="Shi W."/>
            <person name="Du L."/>
            <person name="Sun Y."/>
            <person name="Zhan W."/>
            <person name="Jiang J.F."/>
            <person name="Wang Q."/>
            <person name="Zhang B."/>
            <person name="Ji P."/>
            <person name="Bell-Sakyi L."/>
            <person name="Cui X.M."/>
            <person name="Yuan T.T."/>
            <person name="Jiang B.G."/>
            <person name="Yang W.F."/>
            <person name="Lam T.T."/>
            <person name="Chang Q.C."/>
            <person name="Ding S.J."/>
            <person name="Wang X.J."/>
            <person name="Zhu J.G."/>
            <person name="Ruan X.D."/>
            <person name="Zhao L."/>
            <person name="Wei J.T."/>
            <person name="Ye R.Z."/>
            <person name="Que T.C."/>
            <person name="Du C.H."/>
            <person name="Zhou Y.H."/>
            <person name="Cheng J.X."/>
            <person name="Dai P.F."/>
            <person name="Guo W.B."/>
            <person name="Han X.H."/>
            <person name="Huang E.J."/>
            <person name="Li L.F."/>
            <person name="Wei W."/>
            <person name="Gao Y.C."/>
            <person name="Liu J.Z."/>
            <person name="Shao H.Z."/>
            <person name="Wang X."/>
            <person name="Wang C.C."/>
            <person name="Yang T.C."/>
            <person name="Huo Q.B."/>
            <person name="Li W."/>
            <person name="Chen H.Y."/>
            <person name="Chen S.E."/>
            <person name="Zhou L.G."/>
            <person name="Ni X.B."/>
            <person name="Tian J.H."/>
            <person name="Sheng Y."/>
            <person name="Liu T."/>
            <person name="Pan Y.S."/>
            <person name="Xia L.Y."/>
            <person name="Li J."/>
            <person name="Zhao F."/>
            <person name="Cao W.C."/>
        </authorList>
    </citation>
    <scope>NUCLEOTIDE SEQUENCE [LARGE SCALE GENOMIC DNA]</scope>
    <source>
        <strain evidence="1">Iper-2018</strain>
    </source>
</reference>
<keyword evidence="2" id="KW-1185">Reference proteome</keyword>
<sequence length="390" mass="42907">MAKLSGRERNRRTPKNPQTKVAAVATTQVQKWTGGGRVQGGWQLPSGRQPDAPPGDSLSFASVAKTAPLVPARPQPSRPILKTLERAVVDICRPPSRRASAPENLLVLRKSRTRGSSGRPPAIGDKRLSPVWIASFESATLACDLVFGVMYPLGPSVPRRNLSDRLNPMELYSDRQFLARYPFTKAMGRELRTLLPLQQSGDNRGLPLTPLLQLLVTLRFYGAGTFQTVKGDLVHVSQPTVCRTVKTVTTLIARVLFRRLVHFSASSEYHGVMRDFNAMGQFPGVTGCIDCTHVRIRSPGGDDAEVYRNRKGVFSLNVQRMCCCRGWSYAIQKGDNCMGRNGLLIRRRGAAAGVGCCVDSEGEQLRGQEKAAEAEGVPLRGWRSKEWSCH</sequence>
<proteinExistence type="predicted"/>
<accession>A0AC60PHS7</accession>
<name>A0AC60PHS7_IXOPE</name>
<organism evidence="1 2">
    <name type="scientific">Ixodes persulcatus</name>
    <name type="common">Taiga tick</name>
    <dbReference type="NCBI Taxonomy" id="34615"/>
    <lineage>
        <taxon>Eukaryota</taxon>
        <taxon>Metazoa</taxon>
        <taxon>Ecdysozoa</taxon>
        <taxon>Arthropoda</taxon>
        <taxon>Chelicerata</taxon>
        <taxon>Arachnida</taxon>
        <taxon>Acari</taxon>
        <taxon>Parasitiformes</taxon>
        <taxon>Ixodida</taxon>
        <taxon>Ixodoidea</taxon>
        <taxon>Ixodidae</taxon>
        <taxon>Ixodinae</taxon>
        <taxon>Ixodes</taxon>
    </lineage>
</organism>
<evidence type="ECO:0000313" key="1">
    <source>
        <dbReference type="EMBL" id="KAG0420100.1"/>
    </source>
</evidence>
<protein>
    <submittedName>
        <fullName evidence="1">Uncharacterized protein</fullName>
    </submittedName>
</protein>
<comment type="caution">
    <text evidence="1">The sequence shown here is derived from an EMBL/GenBank/DDBJ whole genome shotgun (WGS) entry which is preliminary data.</text>
</comment>
<dbReference type="Proteomes" id="UP000805193">
    <property type="component" value="Unassembled WGS sequence"/>
</dbReference>